<evidence type="ECO:0000313" key="3">
    <source>
        <dbReference type="Proteomes" id="UP000663508"/>
    </source>
</evidence>
<feature type="transmembrane region" description="Helical" evidence="1">
    <location>
        <begin position="31"/>
        <end position="48"/>
    </location>
</feature>
<proteinExistence type="predicted"/>
<evidence type="ECO:0000313" key="2">
    <source>
        <dbReference type="EMBL" id="BCM82132.1"/>
    </source>
</evidence>
<feature type="transmembrane region" description="Helical" evidence="1">
    <location>
        <begin position="197"/>
        <end position="219"/>
    </location>
</feature>
<feature type="transmembrane region" description="Helical" evidence="1">
    <location>
        <begin position="108"/>
        <end position="128"/>
    </location>
</feature>
<keyword evidence="1" id="KW-0812">Transmembrane</keyword>
<dbReference type="AlphaFoldDB" id="A0A8H8WPV7"/>
<accession>A0A8H8WPV7</accession>
<gene>
    <name evidence="2" type="ORF">mvi_05930</name>
</gene>
<feature type="transmembrane region" description="Helical" evidence="1">
    <location>
        <begin position="60"/>
        <end position="76"/>
    </location>
</feature>
<reference evidence="2" key="1">
    <citation type="submission" date="2020-11" db="EMBL/GenBank/DDBJ databases">
        <title>Complete genome sequence of a novel pathogenic Methylobacterium strain isolated from rice in Vietnam.</title>
        <authorList>
            <person name="Lai K."/>
            <person name="Okazaki S."/>
            <person name="Higashi K."/>
            <person name="Mori H."/>
            <person name="Toyoda A."/>
            <person name="Kurokawa K."/>
        </authorList>
    </citation>
    <scope>NUCLEOTIDE SEQUENCE</scope>
    <source>
        <strain evidence="2">VL1</strain>
    </source>
</reference>
<dbReference type="Proteomes" id="UP000663508">
    <property type="component" value="Chromosome"/>
</dbReference>
<dbReference type="RefSeq" id="WP_244496469.1">
    <property type="nucleotide sequence ID" value="NZ_AP024145.1"/>
</dbReference>
<protein>
    <submittedName>
        <fullName evidence="2">Membrane protein</fullName>
    </submittedName>
</protein>
<feature type="transmembrane region" description="Helical" evidence="1">
    <location>
        <begin position="172"/>
        <end position="191"/>
    </location>
</feature>
<organism evidence="2 3">
    <name type="scientific">Methylobacterium indicum</name>
    <dbReference type="NCBI Taxonomy" id="1775910"/>
    <lineage>
        <taxon>Bacteria</taxon>
        <taxon>Pseudomonadati</taxon>
        <taxon>Pseudomonadota</taxon>
        <taxon>Alphaproteobacteria</taxon>
        <taxon>Hyphomicrobiales</taxon>
        <taxon>Methylobacteriaceae</taxon>
        <taxon>Methylobacterium</taxon>
    </lineage>
</organism>
<keyword evidence="1" id="KW-1133">Transmembrane helix</keyword>
<sequence length="231" mass="24075">MAGDMAGNMAGWWEPVRDYCERTGPELLAEPLNAISNAAFLVAAFLLLRRGRAPDPVADGFAVLVGVIGIGSALFHTLAVQWAMLADVIPIALFIHAYVFLALRRFLVLPAPAALAGTLAFAVAAAVFEPALSNLAGRPLGPLTNGSVAYAPAALALFGVGTASRRFGRREGAALIGIGLLFLVSLAARTLDAALCPVVPFGTHWLWHLLNACVLYALVRAARAAGVPRAA</sequence>
<dbReference type="KEGG" id="mind:mvi_05930"/>
<dbReference type="EMBL" id="AP024145">
    <property type="protein sequence ID" value="BCM82132.1"/>
    <property type="molecule type" value="Genomic_DNA"/>
</dbReference>
<keyword evidence="1" id="KW-0472">Membrane</keyword>
<feature type="transmembrane region" description="Helical" evidence="1">
    <location>
        <begin position="140"/>
        <end position="160"/>
    </location>
</feature>
<feature type="transmembrane region" description="Helical" evidence="1">
    <location>
        <begin position="82"/>
        <end position="101"/>
    </location>
</feature>
<name>A0A8H8WPV7_9HYPH</name>
<evidence type="ECO:0000256" key="1">
    <source>
        <dbReference type="SAM" id="Phobius"/>
    </source>
</evidence>